<dbReference type="GO" id="GO:0005739">
    <property type="term" value="C:mitochondrion"/>
    <property type="evidence" value="ECO:0007669"/>
    <property type="project" value="TreeGrafter"/>
</dbReference>
<dbReference type="OrthoDB" id="1290869at2759"/>
<evidence type="ECO:0000256" key="1">
    <source>
        <dbReference type="ARBA" id="ARBA00009670"/>
    </source>
</evidence>
<comment type="caution">
    <text evidence="5">The sequence shown here is derived from an EMBL/GenBank/DDBJ whole genome shotgun (WGS) entry which is preliminary data.</text>
</comment>
<feature type="compositionally biased region" description="Low complexity" evidence="2">
    <location>
        <begin position="623"/>
        <end position="641"/>
    </location>
</feature>
<proteinExistence type="inferred from homology"/>
<dbReference type="AlphaFoldDB" id="A0A0F8DE54"/>
<dbReference type="InterPro" id="IPR011009">
    <property type="entry name" value="Kinase-like_dom_sf"/>
</dbReference>
<dbReference type="InterPro" id="IPR044095">
    <property type="entry name" value="ADCK2_dom"/>
</dbReference>
<dbReference type="Pfam" id="PF23155">
    <property type="entry name" value="DUF7053"/>
    <property type="match status" value="1"/>
</dbReference>
<dbReference type="InterPro" id="IPR052402">
    <property type="entry name" value="ADCK_kinase"/>
</dbReference>
<dbReference type="PANTHER" id="PTHR45890:SF1">
    <property type="entry name" value="AARF DOMAIN CONTAINING KINASE 2"/>
    <property type="match status" value="1"/>
</dbReference>
<reference evidence="5 6" key="1">
    <citation type="submission" date="2015-04" db="EMBL/GenBank/DDBJ databases">
        <title>Genome sequence of Ceratocystis platani, a major pathogen of plane trees.</title>
        <authorList>
            <person name="Belbahri L."/>
        </authorList>
    </citation>
    <scope>NUCLEOTIDE SEQUENCE [LARGE SCALE GENOMIC DNA]</scope>
    <source>
        <strain evidence="5 6">CFO</strain>
    </source>
</reference>
<evidence type="ECO:0000256" key="2">
    <source>
        <dbReference type="SAM" id="MobiDB-lite"/>
    </source>
</evidence>
<feature type="domain" description="ABC1 atypical kinase-like" evidence="3">
    <location>
        <begin position="124"/>
        <end position="271"/>
    </location>
</feature>
<feature type="region of interest" description="Disordered" evidence="2">
    <location>
        <begin position="614"/>
        <end position="641"/>
    </location>
</feature>
<dbReference type="EMBL" id="LBBL01000172">
    <property type="protein sequence ID" value="KKF94249.1"/>
    <property type="molecule type" value="Genomic_DNA"/>
</dbReference>
<evidence type="ECO:0000313" key="5">
    <source>
        <dbReference type="EMBL" id="KKF94249.1"/>
    </source>
</evidence>
<accession>A0A0F8DE54</accession>
<dbReference type="SUPFAM" id="SSF56112">
    <property type="entry name" value="Protein kinase-like (PK-like)"/>
    <property type="match status" value="1"/>
</dbReference>
<gene>
    <name evidence="5" type="ORF">CFO_g3406</name>
</gene>
<feature type="domain" description="ABC1 atypical kinase-like" evidence="3">
    <location>
        <begin position="32"/>
        <end position="89"/>
    </location>
</feature>
<feature type="domain" description="DUF7053" evidence="4">
    <location>
        <begin position="499"/>
        <end position="579"/>
    </location>
</feature>
<dbReference type="Pfam" id="PF03109">
    <property type="entry name" value="ABC1"/>
    <property type="match status" value="2"/>
</dbReference>
<evidence type="ECO:0000259" key="3">
    <source>
        <dbReference type="Pfam" id="PF03109"/>
    </source>
</evidence>
<sequence length="766" mass="85757">MEWAGPTFIKLGQWAASRSDIFPDEMCNIMSKLQSNAPAHSLAETKHIISEAFHGLPFDDIFEEFETTPMGVGAIAQVYKAKLRPGLTVPEAKGPASAFQLLRETVLRNIDIILKSSPKGVPSSYVAVKVVHPGIDRTIRRDLRIMAFFAQVLNAIPSIEWLSLPDEVAQFGEMMHLQLDLRIEATNLARFRYNFKDRTTVSFPHAYPQFTTKKMLIEEFAQGIPLADFLELGGGVYQQDIANEGLDAFLRMLLLDNFVHADLHPGNVMVRFYPAELPKWSKSEGSNQEWPDTETEKILSRLRPFAASKNREGWVRELENIEREGYHAQLIFIDTGLVTELNAVNRRNFLDLFRAIAEFSGYRAGELMCDRCRQPDAVIGKEYFALKMQRLVNNVKSRTLALGSIKIGDILQNVLGMVREHHVRMEGDFVNVVISILLLEGIGRTLDPDLDLLSSALPILRQVSAQSGAEMAKQGDFSVLLMWVGLETRRFLQASVDDTHIYAPMGIDLRNTYRIAGNEPGERPEPAELGLLSLGAPRDGLYLREDIVIRCNITLMSFVRGQMKAASKQVVQRFIKKAELLDTGALQAMFENGRLRTLNPKDLSDVAAQANIARGQTTSYSRPESMAPRSASMSPRPESMSPRPEIMLLRQASMSPHPAPMSLGPTNAIMQMPPPYQMPVEMPGDFTYRTFSGQAEDQAEQRVEFPHGTLNDCSFSARLSQAARLSPALPPMPLALQESKYQPEMVEIRRSPHMENGTLCLGADQR</sequence>
<dbReference type="Proteomes" id="UP000034841">
    <property type="component" value="Unassembled WGS sequence"/>
</dbReference>
<name>A0A0F8DE54_CERFI</name>
<comment type="similarity">
    <text evidence="1">Belongs to the protein kinase superfamily. ADCK protein kinase family.</text>
</comment>
<evidence type="ECO:0000259" key="4">
    <source>
        <dbReference type="Pfam" id="PF23155"/>
    </source>
</evidence>
<organism evidence="5 6">
    <name type="scientific">Ceratocystis fimbriata f. sp. platani</name>
    <dbReference type="NCBI Taxonomy" id="88771"/>
    <lineage>
        <taxon>Eukaryota</taxon>
        <taxon>Fungi</taxon>
        <taxon>Dikarya</taxon>
        <taxon>Ascomycota</taxon>
        <taxon>Pezizomycotina</taxon>
        <taxon>Sordariomycetes</taxon>
        <taxon>Hypocreomycetidae</taxon>
        <taxon>Microascales</taxon>
        <taxon>Ceratocystidaceae</taxon>
        <taxon>Ceratocystis</taxon>
    </lineage>
</organism>
<evidence type="ECO:0000313" key="6">
    <source>
        <dbReference type="Proteomes" id="UP000034841"/>
    </source>
</evidence>
<keyword evidence="6" id="KW-1185">Reference proteome</keyword>
<protein>
    <submittedName>
        <fullName evidence="5">ABC1 family protein</fullName>
    </submittedName>
</protein>
<dbReference type="InterPro" id="IPR004147">
    <property type="entry name" value="ABC1_dom"/>
</dbReference>
<dbReference type="CDD" id="cd13971">
    <property type="entry name" value="ADCK2-like"/>
    <property type="match status" value="1"/>
</dbReference>
<dbReference type="PANTHER" id="PTHR45890">
    <property type="entry name" value="AARF DOMAIN CONTAINING KINASE 2 (PREDICTED)"/>
    <property type="match status" value="1"/>
</dbReference>
<dbReference type="InterPro" id="IPR055481">
    <property type="entry name" value="DUF7053"/>
</dbReference>